<name>A0A8X7TW56_BRACI</name>
<dbReference type="EMBL" id="JAAMPC010000015">
    <property type="protein sequence ID" value="KAG2256607.1"/>
    <property type="molecule type" value="Genomic_DNA"/>
</dbReference>
<comment type="caution">
    <text evidence="1">The sequence shown here is derived from an EMBL/GenBank/DDBJ whole genome shotgun (WGS) entry which is preliminary data.</text>
</comment>
<dbReference type="AlphaFoldDB" id="A0A8X7TW56"/>
<gene>
    <name evidence="1" type="ORF">Bca52824_075901</name>
</gene>
<dbReference type="OrthoDB" id="780035at2759"/>
<protein>
    <submittedName>
        <fullName evidence="1">Uncharacterized protein</fullName>
    </submittedName>
</protein>
<reference evidence="1 2" key="1">
    <citation type="submission" date="2020-02" db="EMBL/GenBank/DDBJ databases">
        <authorList>
            <person name="Ma Q."/>
            <person name="Huang Y."/>
            <person name="Song X."/>
            <person name="Pei D."/>
        </authorList>
    </citation>
    <scope>NUCLEOTIDE SEQUENCE [LARGE SCALE GENOMIC DNA]</scope>
    <source>
        <strain evidence="1">Sxm20200214</strain>
        <tissue evidence="1">Leaf</tissue>
    </source>
</reference>
<accession>A0A8X7TW56</accession>
<dbReference type="Proteomes" id="UP000886595">
    <property type="component" value="Unassembled WGS sequence"/>
</dbReference>
<evidence type="ECO:0000313" key="2">
    <source>
        <dbReference type="Proteomes" id="UP000886595"/>
    </source>
</evidence>
<evidence type="ECO:0000313" key="1">
    <source>
        <dbReference type="EMBL" id="KAG2256607.1"/>
    </source>
</evidence>
<sequence>MDVSRSCHCYDQLCLPPAPLGITGLTINDRLVDDDEAASMRNQQYYQNGRSHPLDNIHGLPQNMLTNGNSGIVSMLCC</sequence>
<proteinExistence type="predicted"/>
<organism evidence="1 2">
    <name type="scientific">Brassica carinata</name>
    <name type="common">Ethiopian mustard</name>
    <name type="synonym">Abyssinian cabbage</name>
    <dbReference type="NCBI Taxonomy" id="52824"/>
    <lineage>
        <taxon>Eukaryota</taxon>
        <taxon>Viridiplantae</taxon>
        <taxon>Streptophyta</taxon>
        <taxon>Embryophyta</taxon>
        <taxon>Tracheophyta</taxon>
        <taxon>Spermatophyta</taxon>
        <taxon>Magnoliopsida</taxon>
        <taxon>eudicotyledons</taxon>
        <taxon>Gunneridae</taxon>
        <taxon>Pentapetalae</taxon>
        <taxon>rosids</taxon>
        <taxon>malvids</taxon>
        <taxon>Brassicales</taxon>
        <taxon>Brassicaceae</taxon>
        <taxon>Brassiceae</taxon>
        <taxon>Brassica</taxon>
    </lineage>
</organism>
<keyword evidence="2" id="KW-1185">Reference proteome</keyword>